<keyword evidence="2" id="KW-1003">Cell membrane</keyword>
<dbReference type="EMBL" id="AP014809">
    <property type="protein sequence ID" value="BAU92555.1"/>
    <property type="molecule type" value="Genomic_DNA"/>
</dbReference>
<keyword evidence="3 6" id="KW-0812">Transmembrane</keyword>
<dbReference type="GO" id="GO:0015920">
    <property type="term" value="P:lipopolysaccharide transport"/>
    <property type="evidence" value="ECO:0007669"/>
    <property type="project" value="TreeGrafter"/>
</dbReference>
<dbReference type="OrthoDB" id="9798468at2"/>
<dbReference type="AlphaFoldDB" id="A0A160PI92"/>
<feature type="transmembrane region" description="Helical" evidence="6">
    <location>
        <begin position="103"/>
        <end position="122"/>
    </location>
</feature>
<evidence type="ECO:0000256" key="6">
    <source>
        <dbReference type="SAM" id="Phobius"/>
    </source>
</evidence>
<organism evidence="7 8">
    <name type="scientific">Methylorubrum populi</name>
    <dbReference type="NCBI Taxonomy" id="223967"/>
    <lineage>
        <taxon>Bacteria</taxon>
        <taxon>Pseudomonadati</taxon>
        <taxon>Pseudomonadota</taxon>
        <taxon>Alphaproteobacteria</taxon>
        <taxon>Hyphomicrobiales</taxon>
        <taxon>Methylobacteriaceae</taxon>
        <taxon>Methylorubrum</taxon>
    </lineage>
</organism>
<dbReference type="GO" id="GO:0055085">
    <property type="term" value="P:transmembrane transport"/>
    <property type="evidence" value="ECO:0007669"/>
    <property type="project" value="InterPro"/>
</dbReference>
<dbReference type="RefSeq" id="WP_096486471.1">
    <property type="nucleotide sequence ID" value="NZ_AP014809.1"/>
</dbReference>
<dbReference type="InterPro" id="IPR005495">
    <property type="entry name" value="LptG/LptF_permease"/>
</dbReference>
<evidence type="ECO:0000256" key="1">
    <source>
        <dbReference type="ARBA" id="ARBA00004651"/>
    </source>
</evidence>
<dbReference type="PANTHER" id="PTHR33529">
    <property type="entry name" value="SLR0882 PROTEIN-RELATED"/>
    <property type="match status" value="1"/>
</dbReference>
<feature type="transmembrane region" description="Helical" evidence="6">
    <location>
        <begin position="63"/>
        <end position="83"/>
    </location>
</feature>
<dbReference type="NCBIfam" id="TIGR04408">
    <property type="entry name" value="LptG_lptG"/>
    <property type="match status" value="1"/>
</dbReference>
<evidence type="ECO:0000256" key="5">
    <source>
        <dbReference type="ARBA" id="ARBA00023136"/>
    </source>
</evidence>
<gene>
    <name evidence="7" type="ORF">MPPM_3950</name>
</gene>
<sequence length="362" mass="39154">MLIGATLGRYFAWRFVRTILGVFLTVFALVYTLDFVELLRRAGDAEGASPGLMAQLALYRTPAVAESVLPFAVLFGSMAALLQLSRKLELVVARAAGISAWQFLQPGAFVALAIGALAIGAYNPLSAALKQRSSEIEAKIFAKSTKAGTGKDLWLRQRSVDGQAIIRAETAVEGTTTLAGVTVFQFDDAGIFTAQVEAARATLHDGWWELRDVRVLTRDEPPESHEVYLVASTLDPSQIRQRFTPPESVPFWQLPETIARHERAGLDATRYRLQYDVLLATPLLYLAMVLVAATVSLRFFRFGGVGKLVLGGVSAGFVLYVARQVMEGLGASGMVAPTVAAWFPAVVGSLLGTLTLLYQEDG</sequence>
<feature type="transmembrane region" description="Helical" evidence="6">
    <location>
        <begin position="334"/>
        <end position="358"/>
    </location>
</feature>
<reference evidence="7 8" key="1">
    <citation type="journal article" date="2016" name="Genome Announc.">
        <title>Complete Genome Sequence of Methylobacterium populi P-1M, Isolated from Pink-Pigmented Household Biofilm.</title>
        <authorList>
            <person name="Morohoshi T."/>
            <person name="Ikeda T."/>
        </authorList>
    </citation>
    <scope>NUCLEOTIDE SEQUENCE [LARGE SCALE GENOMIC DNA]</scope>
    <source>
        <strain evidence="7 8">P-1M</strain>
    </source>
</reference>
<accession>A0A160PI92</accession>
<proteinExistence type="predicted"/>
<feature type="transmembrane region" description="Helical" evidence="6">
    <location>
        <begin position="12"/>
        <end position="33"/>
    </location>
</feature>
<name>A0A160PI92_9HYPH</name>
<dbReference type="GO" id="GO:0043190">
    <property type="term" value="C:ATP-binding cassette (ABC) transporter complex"/>
    <property type="evidence" value="ECO:0007669"/>
    <property type="project" value="InterPro"/>
</dbReference>
<dbReference type="Proteomes" id="UP000218288">
    <property type="component" value="Chromosome"/>
</dbReference>
<evidence type="ECO:0000256" key="4">
    <source>
        <dbReference type="ARBA" id="ARBA00022989"/>
    </source>
</evidence>
<feature type="transmembrane region" description="Helical" evidence="6">
    <location>
        <begin position="305"/>
        <end position="322"/>
    </location>
</feature>
<evidence type="ECO:0000313" key="7">
    <source>
        <dbReference type="EMBL" id="BAU92555.1"/>
    </source>
</evidence>
<feature type="transmembrane region" description="Helical" evidence="6">
    <location>
        <begin position="277"/>
        <end position="299"/>
    </location>
</feature>
<dbReference type="Pfam" id="PF03739">
    <property type="entry name" value="LptF_LptG"/>
    <property type="match status" value="1"/>
</dbReference>
<protein>
    <submittedName>
        <fullName evidence="7">YjgP/YjgQ family permease</fullName>
    </submittedName>
</protein>
<keyword evidence="5 6" id="KW-0472">Membrane</keyword>
<evidence type="ECO:0000256" key="3">
    <source>
        <dbReference type="ARBA" id="ARBA00022692"/>
    </source>
</evidence>
<dbReference type="PANTHER" id="PTHR33529:SF2">
    <property type="entry name" value="LIPOPOLYSACCHARIDE EXPORT SYSTEM PERMEASE PROTEIN LPTG"/>
    <property type="match status" value="1"/>
</dbReference>
<evidence type="ECO:0000256" key="2">
    <source>
        <dbReference type="ARBA" id="ARBA00022475"/>
    </source>
</evidence>
<evidence type="ECO:0000313" key="8">
    <source>
        <dbReference type="Proteomes" id="UP000218288"/>
    </source>
</evidence>
<comment type="subcellular location">
    <subcellularLocation>
        <location evidence="1">Cell membrane</location>
        <topology evidence="1">Multi-pass membrane protein</topology>
    </subcellularLocation>
</comment>
<dbReference type="InterPro" id="IPR030923">
    <property type="entry name" value="LptG"/>
</dbReference>
<keyword evidence="4 6" id="KW-1133">Transmembrane helix</keyword>